<dbReference type="Gene3D" id="3.40.50.2000">
    <property type="entry name" value="Glycogen Phosphorylase B"/>
    <property type="match status" value="1"/>
</dbReference>
<dbReference type="EMBL" id="JBHRTF010000002">
    <property type="protein sequence ID" value="MFC3115012.1"/>
    <property type="molecule type" value="Genomic_DNA"/>
</dbReference>
<dbReference type="SUPFAM" id="SSF53756">
    <property type="entry name" value="UDP-Glycosyltransferase/glycogen phosphorylase"/>
    <property type="match status" value="1"/>
</dbReference>
<protein>
    <submittedName>
        <fullName evidence="1">Glycosyltransferase</fullName>
    </submittedName>
</protein>
<accession>A0ABV7FFW2</accession>
<proteinExistence type="predicted"/>
<name>A0ABV7FFW2_9GAMM</name>
<sequence>MKFEIYYSRAGFGLSKDAKILSEALTSLGHSPSVSELPKAGEGFGGKFNEKLQSVFVLLGVLFFYRRLQRLIFGKPTVVAVHLEKIFYWKLFLHRHQILIPNQEWFNPKQYSLLSFIDGVWAKTSFAATIFSEFKTNVEKIGFSSSVEPTCIQKKGRDYFFSRVGMSRFRGAEVLVSLWRRHPEWPVLKLVIDKSCRPLNPPINVEYLDIFLNYEDYVACSNTALFHIYATETEGFGHSIVEAMGSGAVVLVTDAPPMNEIANSTCALMIGASYVGQKWFSPRFSVDPAALEAAVNKALKMNSEEIQKIVDNAMLRPNSLKQDFYSSLATAINKL</sequence>
<comment type="caution">
    <text evidence="1">The sequence shown here is derived from an EMBL/GenBank/DDBJ whole genome shotgun (WGS) entry which is preliminary data.</text>
</comment>
<keyword evidence="2" id="KW-1185">Reference proteome</keyword>
<gene>
    <name evidence="1" type="ORF">ACFODX_05525</name>
</gene>
<evidence type="ECO:0000313" key="1">
    <source>
        <dbReference type="EMBL" id="MFC3115012.1"/>
    </source>
</evidence>
<dbReference type="RefSeq" id="WP_378116872.1">
    <property type="nucleotide sequence ID" value="NZ_JBHRTF010000002.1"/>
</dbReference>
<reference evidence="2" key="1">
    <citation type="journal article" date="2019" name="Int. J. Syst. Evol. Microbiol.">
        <title>The Global Catalogue of Microorganisms (GCM) 10K type strain sequencing project: providing services to taxonomists for standard genome sequencing and annotation.</title>
        <authorList>
            <consortium name="The Broad Institute Genomics Platform"/>
            <consortium name="The Broad Institute Genome Sequencing Center for Infectious Disease"/>
            <person name="Wu L."/>
            <person name="Ma J."/>
        </authorList>
    </citation>
    <scope>NUCLEOTIDE SEQUENCE [LARGE SCALE GENOMIC DNA]</scope>
    <source>
        <strain evidence="2">KCTC 52237</strain>
    </source>
</reference>
<dbReference type="CDD" id="cd01635">
    <property type="entry name" value="Glycosyltransferase_GTB-type"/>
    <property type="match status" value="1"/>
</dbReference>
<dbReference type="Proteomes" id="UP001595555">
    <property type="component" value="Unassembled WGS sequence"/>
</dbReference>
<evidence type="ECO:0000313" key="2">
    <source>
        <dbReference type="Proteomes" id="UP001595555"/>
    </source>
</evidence>
<organism evidence="1 2">
    <name type="scientific">Cellvibrio fontiphilus</name>
    <dbReference type="NCBI Taxonomy" id="1815559"/>
    <lineage>
        <taxon>Bacteria</taxon>
        <taxon>Pseudomonadati</taxon>
        <taxon>Pseudomonadota</taxon>
        <taxon>Gammaproteobacteria</taxon>
        <taxon>Cellvibrionales</taxon>
        <taxon>Cellvibrionaceae</taxon>
        <taxon>Cellvibrio</taxon>
    </lineage>
</organism>